<keyword evidence="1" id="KW-0812">Transmembrane</keyword>
<evidence type="ECO:0000256" key="1">
    <source>
        <dbReference type="SAM" id="Phobius"/>
    </source>
</evidence>
<comment type="caution">
    <text evidence="2">The sequence shown here is derived from an EMBL/GenBank/DDBJ whole genome shotgun (WGS) entry which is preliminary data.</text>
</comment>
<sequence length="72" mass="7962">MNLQRALIYLLISLAIAAAAIIILHIWGVDLGALFFKLLATIGILALLVGFLLVVKADFSEHKRLKDENFID</sequence>
<evidence type="ECO:0000313" key="3">
    <source>
        <dbReference type="Proteomes" id="UP000249417"/>
    </source>
</evidence>
<keyword evidence="1" id="KW-0472">Membrane</keyword>
<evidence type="ECO:0000313" key="2">
    <source>
        <dbReference type="EMBL" id="PZQ45308.1"/>
    </source>
</evidence>
<reference evidence="2 3" key="1">
    <citation type="submission" date="2017-08" db="EMBL/GenBank/DDBJ databases">
        <title>Infants hospitalized years apart are colonized by the same room-sourced microbial strains.</title>
        <authorList>
            <person name="Brooks B."/>
            <person name="Olm M.R."/>
            <person name="Firek B.A."/>
            <person name="Baker R."/>
            <person name="Thomas B.C."/>
            <person name="Morowitz M.J."/>
            <person name="Banfield J.F."/>
        </authorList>
    </citation>
    <scope>NUCLEOTIDE SEQUENCE [LARGE SCALE GENOMIC DNA]</scope>
    <source>
        <strain evidence="2">S2_005_002_R2_29</strain>
    </source>
</reference>
<dbReference type="Proteomes" id="UP000249417">
    <property type="component" value="Unassembled WGS sequence"/>
</dbReference>
<dbReference type="EMBL" id="QFQB01000054">
    <property type="protein sequence ID" value="PZQ45308.1"/>
    <property type="molecule type" value="Genomic_DNA"/>
</dbReference>
<protein>
    <recommendedName>
        <fullName evidence="4">DUF1328 domain-containing protein</fullName>
    </recommendedName>
</protein>
<dbReference type="AlphaFoldDB" id="A0A2W5MY69"/>
<proteinExistence type="predicted"/>
<feature type="transmembrane region" description="Helical" evidence="1">
    <location>
        <begin position="7"/>
        <end position="28"/>
    </location>
</feature>
<keyword evidence="1" id="KW-1133">Transmembrane helix</keyword>
<gene>
    <name evidence="2" type="ORF">DI551_07745</name>
</gene>
<evidence type="ECO:0008006" key="4">
    <source>
        <dbReference type="Google" id="ProtNLM"/>
    </source>
</evidence>
<organism evidence="2 3">
    <name type="scientific">Micavibrio aeruginosavorus</name>
    <dbReference type="NCBI Taxonomy" id="349221"/>
    <lineage>
        <taxon>Bacteria</taxon>
        <taxon>Pseudomonadati</taxon>
        <taxon>Bdellovibrionota</taxon>
        <taxon>Bdellovibrionia</taxon>
        <taxon>Bdellovibrionales</taxon>
        <taxon>Pseudobdellovibrionaceae</taxon>
        <taxon>Micavibrio</taxon>
    </lineage>
</organism>
<name>A0A2W5MY69_9BACT</name>
<feature type="transmembrane region" description="Helical" evidence="1">
    <location>
        <begin position="34"/>
        <end position="55"/>
    </location>
</feature>
<accession>A0A2W5MY69</accession>